<evidence type="ECO:0000256" key="10">
    <source>
        <dbReference type="RuleBase" id="RU368065"/>
    </source>
</evidence>
<evidence type="ECO:0000256" key="8">
    <source>
        <dbReference type="ARBA" id="ARBA00023098"/>
    </source>
</evidence>
<protein>
    <recommendedName>
        <fullName evidence="10">Protein ARV</fullName>
    </recommendedName>
</protein>
<dbReference type="RefSeq" id="XP_003743649.1">
    <property type="nucleotide sequence ID" value="XM_003743601.1"/>
</dbReference>
<dbReference type="PANTHER" id="PTHR14467">
    <property type="entry name" value="ARV1"/>
    <property type="match status" value="1"/>
</dbReference>
<dbReference type="AlphaFoldDB" id="A0AAJ6VXJ6"/>
<evidence type="ECO:0000256" key="5">
    <source>
        <dbReference type="ARBA" id="ARBA00022824"/>
    </source>
</evidence>
<dbReference type="GO" id="GO:0006665">
    <property type="term" value="P:sphingolipid metabolic process"/>
    <property type="evidence" value="ECO:0007669"/>
    <property type="project" value="TreeGrafter"/>
</dbReference>
<dbReference type="GeneID" id="100903609"/>
<feature type="transmembrane region" description="Helical" evidence="10">
    <location>
        <begin position="145"/>
        <end position="164"/>
    </location>
</feature>
<dbReference type="GO" id="GO:0016125">
    <property type="term" value="P:sterol metabolic process"/>
    <property type="evidence" value="ECO:0007669"/>
    <property type="project" value="UniProtKB-UniRule"/>
</dbReference>
<keyword evidence="3 10" id="KW-0813">Transport</keyword>
<accession>A0AAJ6VXJ6</accession>
<comment type="function">
    <text evidence="10">Mediator of sterol homeostasis involved in sterol uptake, trafficking and distribution into membranes.</text>
</comment>
<evidence type="ECO:0000313" key="11">
    <source>
        <dbReference type="Proteomes" id="UP000694867"/>
    </source>
</evidence>
<dbReference type="Proteomes" id="UP000694867">
    <property type="component" value="Unplaced"/>
</dbReference>
<evidence type="ECO:0000256" key="2">
    <source>
        <dbReference type="ARBA" id="ARBA00009187"/>
    </source>
</evidence>
<dbReference type="GO" id="GO:0005794">
    <property type="term" value="C:Golgi apparatus"/>
    <property type="evidence" value="ECO:0007669"/>
    <property type="project" value="TreeGrafter"/>
</dbReference>
<dbReference type="Pfam" id="PF04161">
    <property type="entry name" value="Arv1"/>
    <property type="match status" value="1"/>
</dbReference>
<dbReference type="GO" id="GO:0097036">
    <property type="term" value="P:regulation of plasma membrane sterol distribution"/>
    <property type="evidence" value="ECO:0007669"/>
    <property type="project" value="UniProtKB-UniRule"/>
</dbReference>
<keyword evidence="5 10" id="KW-0256">Endoplasmic reticulum</keyword>
<proteinExistence type="inferred from homology"/>
<evidence type="ECO:0000256" key="9">
    <source>
        <dbReference type="ARBA" id="ARBA00023136"/>
    </source>
</evidence>
<keyword evidence="8 10" id="KW-0443">Lipid metabolism</keyword>
<dbReference type="GO" id="GO:0005789">
    <property type="term" value="C:endoplasmic reticulum membrane"/>
    <property type="evidence" value="ECO:0007669"/>
    <property type="project" value="UniProtKB-SubCell"/>
</dbReference>
<reference evidence="12" key="1">
    <citation type="submission" date="2025-08" db="UniProtKB">
        <authorList>
            <consortium name="RefSeq"/>
        </authorList>
    </citation>
    <scope>IDENTIFICATION</scope>
</reference>
<evidence type="ECO:0000313" key="12">
    <source>
        <dbReference type="RefSeq" id="XP_003743649.1"/>
    </source>
</evidence>
<keyword evidence="4 10" id="KW-0812">Transmembrane</keyword>
<dbReference type="GO" id="GO:0032366">
    <property type="term" value="P:intracellular sterol transport"/>
    <property type="evidence" value="ECO:0007669"/>
    <property type="project" value="UniProtKB-UniRule"/>
</dbReference>
<dbReference type="KEGG" id="goe:100903609"/>
<dbReference type="InterPro" id="IPR007290">
    <property type="entry name" value="Arv1"/>
</dbReference>
<keyword evidence="11" id="KW-1185">Reference proteome</keyword>
<feature type="transmembrane region" description="Helical" evidence="10">
    <location>
        <begin position="72"/>
        <end position="92"/>
    </location>
</feature>
<evidence type="ECO:0000256" key="3">
    <source>
        <dbReference type="ARBA" id="ARBA00022448"/>
    </source>
</evidence>
<evidence type="ECO:0000256" key="7">
    <source>
        <dbReference type="ARBA" id="ARBA00023055"/>
    </source>
</evidence>
<name>A0AAJ6VXJ6_9ACAR</name>
<gene>
    <name evidence="12" type="primary">LOC100903609</name>
</gene>
<keyword evidence="7 10" id="KW-0445">Lipid transport</keyword>
<keyword evidence="6 10" id="KW-1133">Transmembrane helix</keyword>
<evidence type="ECO:0000256" key="1">
    <source>
        <dbReference type="ARBA" id="ARBA00004477"/>
    </source>
</evidence>
<dbReference type="GO" id="GO:0032541">
    <property type="term" value="C:cortical endoplasmic reticulum"/>
    <property type="evidence" value="ECO:0007669"/>
    <property type="project" value="TreeGrafter"/>
</dbReference>
<evidence type="ECO:0000256" key="4">
    <source>
        <dbReference type="ARBA" id="ARBA00022692"/>
    </source>
</evidence>
<organism evidence="11 12">
    <name type="scientific">Galendromus occidentalis</name>
    <name type="common">western predatory mite</name>
    <dbReference type="NCBI Taxonomy" id="34638"/>
    <lineage>
        <taxon>Eukaryota</taxon>
        <taxon>Metazoa</taxon>
        <taxon>Ecdysozoa</taxon>
        <taxon>Arthropoda</taxon>
        <taxon>Chelicerata</taxon>
        <taxon>Arachnida</taxon>
        <taxon>Acari</taxon>
        <taxon>Parasitiformes</taxon>
        <taxon>Mesostigmata</taxon>
        <taxon>Gamasina</taxon>
        <taxon>Phytoseioidea</taxon>
        <taxon>Phytoseiidae</taxon>
        <taxon>Typhlodrominae</taxon>
        <taxon>Galendromus</taxon>
    </lineage>
</organism>
<evidence type="ECO:0000256" key="6">
    <source>
        <dbReference type="ARBA" id="ARBA00022989"/>
    </source>
</evidence>
<feature type="transmembrane region" description="Helical" evidence="10">
    <location>
        <begin position="112"/>
        <end position="133"/>
    </location>
</feature>
<keyword evidence="9 10" id="KW-0472">Membrane</keyword>
<comment type="subcellular location">
    <subcellularLocation>
        <location evidence="1 10">Endoplasmic reticulum membrane</location>
        <topology evidence="1 10">Multi-pass membrane protein</topology>
    </subcellularLocation>
</comment>
<sequence length="232" mass="26234">MAAFKLCCIHCGADTDQLHHVFCGTLRLRECGKCGKFVDELLGVEPMIIGVKLFLQRKEVYRHFCRNALGDLPLQVPIILLAIEMFLAWTIYNQAGDFESTVDEFKWNVVRIITQVLLGWIAHVLTVCVALRLFSNDFFKMSRIFFIIVVASFCNFFNLGVLLWSPPECLEYAAYVVEGCWLLAQYRMLQCSLEGRPLCSALIVSCAAYSKFAASSCDSISVFVADSLSQYF</sequence>
<comment type="similarity">
    <text evidence="2 10">Belongs to the ARV1 family.</text>
</comment>
<dbReference type="PANTHER" id="PTHR14467:SF0">
    <property type="entry name" value="PROTEIN ARV1"/>
    <property type="match status" value="1"/>
</dbReference>